<name>X1FV56_9ZZZZ</name>
<dbReference type="AlphaFoldDB" id="X1FV56"/>
<dbReference type="Pfam" id="PF13174">
    <property type="entry name" value="TPR_6"/>
    <property type="match status" value="1"/>
</dbReference>
<dbReference type="EMBL" id="BARU01000765">
    <property type="protein sequence ID" value="GAH24663.1"/>
    <property type="molecule type" value="Genomic_DNA"/>
</dbReference>
<sequence length="197" mass="22993">MGKFNKAINFLKEYENHFKSEEKSILDFNIGDDYFFAGKILEARDEYLKLVGRYPHSEIANDALERLYFIESARKNMILLKKLAHAICFYQTDQLDTAQDSLKTLLKSGVGAYAYYYLALTYKKKEDLPLALSVLKELNNSFPDHKIHNVFLLIAEIHLQLNNEKEAQEILENLIVEKPTSIYAVRAREMLREHQLE</sequence>
<proteinExistence type="predicted"/>
<organism evidence="1">
    <name type="scientific">marine sediment metagenome</name>
    <dbReference type="NCBI Taxonomy" id="412755"/>
    <lineage>
        <taxon>unclassified sequences</taxon>
        <taxon>metagenomes</taxon>
        <taxon>ecological metagenomes</taxon>
    </lineage>
</organism>
<dbReference type="Gene3D" id="1.25.40.10">
    <property type="entry name" value="Tetratricopeptide repeat domain"/>
    <property type="match status" value="2"/>
</dbReference>
<gene>
    <name evidence="1" type="ORF">S03H2_02329</name>
</gene>
<comment type="caution">
    <text evidence="1">The sequence shown here is derived from an EMBL/GenBank/DDBJ whole genome shotgun (WGS) entry which is preliminary data.</text>
</comment>
<reference evidence="1" key="1">
    <citation type="journal article" date="2014" name="Front. Microbiol.">
        <title>High frequency of phylogenetically diverse reductive dehalogenase-homologous genes in deep subseafloor sedimentary metagenomes.</title>
        <authorList>
            <person name="Kawai M."/>
            <person name="Futagami T."/>
            <person name="Toyoda A."/>
            <person name="Takaki Y."/>
            <person name="Nishi S."/>
            <person name="Hori S."/>
            <person name="Arai W."/>
            <person name="Tsubouchi T."/>
            <person name="Morono Y."/>
            <person name="Uchiyama I."/>
            <person name="Ito T."/>
            <person name="Fujiyama A."/>
            <person name="Inagaki F."/>
            <person name="Takami H."/>
        </authorList>
    </citation>
    <scope>NUCLEOTIDE SEQUENCE</scope>
    <source>
        <strain evidence="1">Expedition CK06-06</strain>
    </source>
</reference>
<protein>
    <recommendedName>
        <fullName evidence="2">Outer membrane lipoprotein BamD-like domain-containing protein</fullName>
    </recommendedName>
</protein>
<dbReference type="InterPro" id="IPR011990">
    <property type="entry name" value="TPR-like_helical_dom_sf"/>
</dbReference>
<evidence type="ECO:0000313" key="1">
    <source>
        <dbReference type="EMBL" id="GAH24663.1"/>
    </source>
</evidence>
<dbReference type="SUPFAM" id="SSF48452">
    <property type="entry name" value="TPR-like"/>
    <property type="match status" value="1"/>
</dbReference>
<accession>X1FV56</accession>
<dbReference type="InterPro" id="IPR019734">
    <property type="entry name" value="TPR_rpt"/>
</dbReference>
<evidence type="ECO:0008006" key="2">
    <source>
        <dbReference type="Google" id="ProtNLM"/>
    </source>
</evidence>